<dbReference type="GO" id="GO:0071949">
    <property type="term" value="F:FAD binding"/>
    <property type="evidence" value="ECO:0007669"/>
    <property type="project" value="InterPro"/>
</dbReference>
<dbReference type="OrthoDB" id="415825at2759"/>
<dbReference type="GO" id="GO:0008202">
    <property type="term" value="P:steroid metabolic process"/>
    <property type="evidence" value="ECO:0007669"/>
    <property type="project" value="TreeGrafter"/>
</dbReference>
<accession>A0A7C8I493</accession>
<comment type="caution">
    <text evidence="8">The sequence shown here is derived from an EMBL/GenBank/DDBJ whole genome shotgun (WGS) entry which is preliminary data.</text>
</comment>
<dbReference type="InterPro" id="IPR016169">
    <property type="entry name" value="FAD-bd_PCMH_sub2"/>
</dbReference>
<dbReference type="PROSITE" id="PS51387">
    <property type="entry name" value="FAD_PCMH"/>
    <property type="match status" value="1"/>
</dbReference>
<dbReference type="GO" id="GO:0000246">
    <property type="term" value="F:Delta24(24-1) sterol reductase activity"/>
    <property type="evidence" value="ECO:0007669"/>
    <property type="project" value="TreeGrafter"/>
</dbReference>
<keyword evidence="5" id="KW-0560">Oxidoreductase</keyword>
<dbReference type="Pfam" id="PF01565">
    <property type="entry name" value="FAD_binding_4"/>
    <property type="match status" value="1"/>
</dbReference>
<evidence type="ECO:0000256" key="6">
    <source>
        <dbReference type="ARBA" id="ARBA00023136"/>
    </source>
</evidence>
<dbReference type="InterPro" id="IPR006094">
    <property type="entry name" value="Oxid_FAD_bind_N"/>
</dbReference>
<evidence type="ECO:0000256" key="3">
    <source>
        <dbReference type="ARBA" id="ARBA00022692"/>
    </source>
</evidence>
<organism evidence="8 9">
    <name type="scientific">Massariosphaeria phaeospora</name>
    <dbReference type="NCBI Taxonomy" id="100035"/>
    <lineage>
        <taxon>Eukaryota</taxon>
        <taxon>Fungi</taxon>
        <taxon>Dikarya</taxon>
        <taxon>Ascomycota</taxon>
        <taxon>Pezizomycotina</taxon>
        <taxon>Dothideomycetes</taxon>
        <taxon>Pleosporomycetidae</taxon>
        <taxon>Pleosporales</taxon>
        <taxon>Pleosporales incertae sedis</taxon>
        <taxon>Massariosphaeria</taxon>
    </lineage>
</organism>
<dbReference type="InterPro" id="IPR016166">
    <property type="entry name" value="FAD-bd_PCMH"/>
</dbReference>
<dbReference type="AlphaFoldDB" id="A0A7C8I493"/>
<evidence type="ECO:0000313" key="9">
    <source>
        <dbReference type="Proteomes" id="UP000481861"/>
    </source>
</evidence>
<dbReference type="PANTHER" id="PTHR10801:SF0">
    <property type="entry name" value="DELTA(24)-STEROL REDUCTASE"/>
    <property type="match status" value="1"/>
</dbReference>
<dbReference type="SUPFAM" id="SSF56176">
    <property type="entry name" value="FAD-binding/transporter-associated domain-like"/>
    <property type="match status" value="1"/>
</dbReference>
<keyword evidence="9" id="KW-1185">Reference proteome</keyword>
<evidence type="ECO:0000259" key="7">
    <source>
        <dbReference type="PROSITE" id="PS51387"/>
    </source>
</evidence>
<keyword evidence="6" id="KW-0472">Membrane</keyword>
<sequence>MGTYTKTSHNRAIWELAGQVTTFHASKIPFRIDHGSTNSTRTRDPSTPALNISHLNHILSIDKNTFTAVVEPNVPLDALLTGTLKHGLMPPVVMEFPGITVGGGFSGASGESSCWKEGLFDCCITEIEVILGDGRIVRAEKGGLNADLFESARCSLGTLGVVTLLKVRLIEAKKYVELTYHRTGSVQEHIDMLERLCDDKEKSLDLQFIEGILFSPTHGTVITGRMVSKLDRSLPFQRFDRATSPWYYRHAKGTPSPTHTEIVPIESYLFRYDRGAFWTAESFFDYWKIPSNKFTRTIANPLLKTRAVYRGMHACGGPEESIVQDLMLPIKSSVKFVEYVKNELDIWPLWVCPIRRKGEAWGSPFWKIKKQKEIEKKSHSELTHSAGELTINFGVWGGMFEDPKEFRKVNRRMEEVLRELHGMKVLYAYSFYTEDEFWNLYDKQHYEAMRRKWGAEALPSVWDKIKRKEAKPIDIHPAILSVLQIWPLGGLYTGWIALFG</sequence>
<evidence type="ECO:0000256" key="5">
    <source>
        <dbReference type="ARBA" id="ARBA00023002"/>
    </source>
</evidence>
<evidence type="ECO:0000256" key="2">
    <source>
        <dbReference type="ARBA" id="ARBA00012405"/>
    </source>
</evidence>
<evidence type="ECO:0000256" key="4">
    <source>
        <dbReference type="ARBA" id="ARBA00022989"/>
    </source>
</evidence>
<evidence type="ECO:0000313" key="8">
    <source>
        <dbReference type="EMBL" id="KAF2870517.1"/>
    </source>
</evidence>
<dbReference type="GO" id="GO:0050614">
    <property type="term" value="F:Delta24-sterol reductase activity"/>
    <property type="evidence" value="ECO:0007669"/>
    <property type="project" value="UniProtKB-EC"/>
</dbReference>
<comment type="subcellular location">
    <subcellularLocation>
        <location evidence="1">Membrane</location>
        <topology evidence="1">Single-pass membrane protein</topology>
    </subcellularLocation>
</comment>
<dbReference type="GO" id="GO:0005737">
    <property type="term" value="C:cytoplasm"/>
    <property type="evidence" value="ECO:0007669"/>
    <property type="project" value="TreeGrafter"/>
</dbReference>
<protein>
    <recommendedName>
        <fullName evidence="2">Delta(24)-sterol reductase</fullName>
        <ecNumber evidence="2">1.3.1.72</ecNumber>
    </recommendedName>
</protein>
<dbReference type="EC" id="1.3.1.72" evidence="2"/>
<dbReference type="PANTHER" id="PTHR10801">
    <property type="entry name" value="24-DEHYDROCHOLESTEROL REDUCTASE"/>
    <property type="match status" value="1"/>
</dbReference>
<evidence type="ECO:0000256" key="1">
    <source>
        <dbReference type="ARBA" id="ARBA00004167"/>
    </source>
</evidence>
<proteinExistence type="predicted"/>
<gene>
    <name evidence="8" type="ORF">BDV95DRAFT_595259</name>
</gene>
<name>A0A7C8I493_9PLEO</name>
<feature type="domain" description="FAD-binding PCMH-type" evidence="7">
    <location>
        <begin position="1"/>
        <end position="172"/>
    </location>
</feature>
<dbReference type="EMBL" id="JAADJZ010000013">
    <property type="protein sequence ID" value="KAF2870517.1"/>
    <property type="molecule type" value="Genomic_DNA"/>
</dbReference>
<reference evidence="8 9" key="1">
    <citation type="submission" date="2020-01" db="EMBL/GenBank/DDBJ databases">
        <authorList>
            <consortium name="DOE Joint Genome Institute"/>
            <person name="Haridas S."/>
            <person name="Albert R."/>
            <person name="Binder M."/>
            <person name="Bloem J."/>
            <person name="Labutti K."/>
            <person name="Salamov A."/>
            <person name="Andreopoulos B."/>
            <person name="Baker S.E."/>
            <person name="Barry K."/>
            <person name="Bills G."/>
            <person name="Bluhm B.H."/>
            <person name="Cannon C."/>
            <person name="Castanera R."/>
            <person name="Culley D.E."/>
            <person name="Daum C."/>
            <person name="Ezra D."/>
            <person name="Gonzalez J.B."/>
            <person name="Henrissat B."/>
            <person name="Kuo A."/>
            <person name="Liang C."/>
            <person name="Lipzen A."/>
            <person name="Lutzoni F."/>
            <person name="Magnuson J."/>
            <person name="Mondo S."/>
            <person name="Nolan M."/>
            <person name="Ohm R."/>
            <person name="Pangilinan J."/>
            <person name="Park H.-J.H."/>
            <person name="Ramirez L."/>
            <person name="Alfaro M."/>
            <person name="Sun H."/>
            <person name="Tritt A."/>
            <person name="Yoshinaga Y."/>
            <person name="Zwiers L.-H.L."/>
            <person name="Turgeon B.G."/>
            <person name="Goodwin S.B."/>
            <person name="Spatafora J.W."/>
            <person name="Crous P.W."/>
            <person name="Grigoriev I.V."/>
        </authorList>
    </citation>
    <scope>NUCLEOTIDE SEQUENCE [LARGE SCALE GENOMIC DNA]</scope>
    <source>
        <strain evidence="8 9">CBS 611.86</strain>
    </source>
</reference>
<dbReference type="InterPro" id="IPR040165">
    <property type="entry name" value="Diminuto-like"/>
</dbReference>
<keyword evidence="4" id="KW-1133">Transmembrane helix</keyword>
<dbReference type="InterPro" id="IPR036318">
    <property type="entry name" value="FAD-bd_PCMH-like_sf"/>
</dbReference>
<dbReference type="GO" id="GO:0016020">
    <property type="term" value="C:membrane"/>
    <property type="evidence" value="ECO:0007669"/>
    <property type="project" value="UniProtKB-SubCell"/>
</dbReference>
<dbReference type="Proteomes" id="UP000481861">
    <property type="component" value="Unassembled WGS sequence"/>
</dbReference>
<keyword evidence="3" id="KW-0812">Transmembrane</keyword>
<dbReference type="Gene3D" id="3.30.465.10">
    <property type="match status" value="1"/>
</dbReference>